<dbReference type="Gene3D" id="1.20.1250.20">
    <property type="entry name" value="MFS general substrate transporter like domains"/>
    <property type="match status" value="2"/>
</dbReference>
<keyword evidence="3" id="KW-1003">Cell membrane</keyword>
<dbReference type="EMBL" id="JANFNH010000004">
    <property type="protein sequence ID" value="MCQ4041852.1"/>
    <property type="molecule type" value="Genomic_DNA"/>
</dbReference>
<evidence type="ECO:0000256" key="6">
    <source>
        <dbReference type="ARBA" id="ARBA00023136"/>
    </source>
</evidence>
<organism evidence="8 9">
    <name type="scientific">Streptantibioticus rubrisoli</name>
    <dbReference type="NCBI Taxonomy" id="1387313"/>
    <lineage>
        <taxon>Bacteria</taxon>
        <taxon>Bacillati</taxon>
        <taxon>Actinomycetota</taxon>
        <taxon>Actinomycetes</taxon>
        <taxon>Kitasatosporales</taxon>
        <taxon>Streptomycetaceae</taxon>
        <taxon>Streptantibioticus</taxon>
    </lineage>
</organism>
<dbReference type="Pfam" id="PF07690">
    <property type="entry name" value="MFS_1"/>
    <property type="match status" value="1"/>
</dbReference>
<sequence length="398" mass="40431">MSGRFHALMSCLFLSSLGIGMVFPLTSIYVSDVLGLGPAGAGRYFIAMAVASCTAAISGGPRADRRGAAVGAVGCGSLVTGYAVLGAAHGTVAVAAAGAFAGIGFGLQYAAITEVVNGLVPESLNRRAFTVRHVMTNVGMGLGGALGGLLLLTGERDSGTLRLLYEGSAAASVPLAVAFWALRRRGRTSGERRGRRADPVSYRGLLSDRRLVFLLLSQAVLAGAGFTQLESSVPWLLNHWMSIGLPGVSALIACNAFALLVLQRPVGALCERLPESVALVAAPALWCLAFGFGAVAALCETPYRQVALAGFAVAFALGEVCYSSAFFPLLVRFAGESALGRAGALASLGWSAGTATGPPLGLALIGGHGAVAGWLLLVAGSVLACLPPALVHFSSTAE</sequence>
<evidence type="ECO:0000313" key="8">
    <source>
        <dbReference type="EMBL" id="MCQ4041852.1"/>
    </source>
</evidence>
<accession>A0ABT1P911</accession>
<keyword evidence="2" id="KW-0813">Transport</keyword>
<proteinExistence type="predicted"/>
<feature type="transmembrane region" description="Helical" evidence="7">
    <location>
        <begin position="211"/>
        <end position="229"/>
    </location>
</feature>
<gene>
    <name evidence="8" type="ORF">NON19_07365</name>
</gene>
<protein>
    <submittedName>
        <fullName evidence="8">MFS transporter</fullName>
    </submittedName>
</protein>
<keyword evidence="4 7" id="KW-0812">Transmembrane</keyword>
<name>A0ABT1P911_9ACTN</name>
<dbReference type="InterPro" id="IPR050171">
    <property type="entry name" value="MFS_Transporters"/>
</dbReference>
<dbReference type="RefSeq" id="WP_255925844.1">
    <property type="nucleotide sequence ID" value="NZ_JANFNH010000004.1"/>
</dbReference>
<feature type="transmembrane region" description="Helical" evidence="7">
    <location>
        <begin position="41"/>
        <end position="60"/>
    </location>
</feature>
<dbReference type="Proteomes" id="UP001206206">
    <property type="component" value="Unassembled WGS sequence"/>
</dbReference>
<comment type="caution">
    <text evidence="8">The sequence shown here is derived from an EMBL/GenBank/DDBJ whole genome shotgun (WGS) entry which is preliminary data.</text>
</comment>
<evidence type="ECO:0000256" key="2">
    <source>
        <dbReference type="ARBA" id="ARBA00022448"/>
    </source>
</evidence>
<dbReference type="PANTHER" id="PTHR23517">
    <property type="entry name" value="RESISTANCE PROTEIN MDTM, PUTATIVE-RELATED-RELATED"/>
    <property type="match status" value="1"/>
</dbReference>
<evidence type="ECO:0000256" key="1">
    <source>
        <dbReference type="ARBA" id="ARBA00004651"/>
    </source>
</evidence>
<evidence type="ECO:0000313" key="9">
    <source>
        <dbReference type="Proteomes" id="UP001206206"/>
    </source>
</evidence>
<feature type="transmembrane region" description="Helical" evidence="7">
    <location>
        <begin position="308"/>
        <end position="331"/>
    </location>
</feature>
<keyword evidence="9" id="KW-1185">Reference proteome</keyword>
<feature type="transmembrane region" description="Helical" evidence="7">
    <location>
        <begin position="7"/>
        <end position="29"/>
    </location>
</feature>
<evidence type="ECO:0000256" key="5">
    <source>
        <dbReference type="ARBA" id="ARBA00022989"/>
    </source>
</evidence>
<feature type="transmembrane region" description="Helical" evidence="7">
    <location>
        <begin position="241"/>
        <end position="262"/>
    </location>
</feature>
<feature type="transmembrane region" description="Helical" evidence="7">
    <location>
        <begin position="67"/>
        <end position="85"/>
    </location>
</feature>
<reference evidence="8 9" key="1">
    <citation type="submission" date="2022-06" db="EMBL/GenBank/DDBJ databases">
        <title>Draft genome sequence of type strain Streptomyces rubrisoli DSM 42083.</title>
        <authorList>
            <person name="Duangmal K."/>
            <person name="Klaysubun C."/>
        </authorList>
    </citation>
    <scope>NUCLEOTIDE SEQUENCE [LARGE SCALE GENOMIC DNA]</scope>
    <source>
        <strain evidence="8 9">DSM 42083</strain>
    </source>
</reference>
<feature type="transmembrane region" description="Helical" evidence="7">
    <location>
        <begin position="274"/>
        <end position="296"/>
    </location>
</feature>
<keyword evidence="5 7" id="KW-1133">Transmembrane helix</keyword>
<feature type="transmembrane region" description="Helical" evidence="7">
    <location>
        <begin position="133"/>
        <end position="151"/>
    </location>
</feature>
<feature type="transmembrane region" description="Helical" evidence="7">
    <location>
        <begin position="163"/>
        <end position="182"/>
    </location>
</feature>
<dbReference type="InterPro" id="IPR036259">
    <property type="entry name" value="MFS_trans_sf"/>
</dbReference>
<feature type="transmembrane region" description="Helical" evidence="7">
    <location>
        <begin position="343"/>
        <end position="365"/>
    </location>
</feature>
<dbReference type="PANTHER" id="PTHR23517:SF2">
    <property type="entry name" value="MULTIDRUG RESISTANCE PROTEIN MDTH"/>
    <property type="match status" value="1"/>
</dbReference>
<dbReference type="InterPro" id="IPR011701">
    <property type="entry name" value="MFS"/>
</dbReference>
<dbReference type="SUPFAM" id="SSF103473">
    <property type="entry name" value="MFS general substrate transporter"/>
    <property type="match status" value="1"/>
</dbReference>
<feature type="transmembrane region" description="Helical" evidence="7">
    <location>
        <begin position="91"/>
        <end position="112"/>
    </location>
</feature>
<evidence type="ECO:0000256" key="3">
    <source>
        <dbReference type="ARBA" id="ARBA00022475"/>
    </source>
</evidence>
<evidence type="ECO:0000256" key="4">
    <source>
        <dbReference type="ARBA" id="ARBA00022692"/>
    </source>
</evidence>
<evidence type="ECO:0000256" key="7">
    <source>
        <dbReference type="SAM" id="Phobius"/>
    </source>
</evidence>
<keyword evidence="6 7" id="KW-0472">Membrane</keyword>
<feature type="transmembrane region" description="Helical" evidence="7">
    <location>
        <begin position="371"/>
        <end position="393"/>
    </location>
</feature>
<comment type="subcellular location">
    <subcellularLocation>
        <location evidence="1">Cell membrane</location>
        <topology evidence="1">Multi-pass membrane protein</topology>
    </subcellularLocation>
</comment>